<dbReference type="InterPro" id="IPR012677">
    <property type="entry name" value="Nucleotide-bd_a/b_plait_sf"/>
</dbReference>
<evidence type="ECO:0000256" key="3">
    <source>
        <dbReference type="PROSITE-ProRule" id="PRU00176"/>
    </source>
</evidence>
<dbReference type="Pfam" id="PF00076">
    <property type="entry name" value="RRM_1"/>
    <property type="match status" value="2"/>
</dbReference>
<evidence type="ECO:0000256" key="2">
    <source>
        <dbReference type="ARBA" id="ARBA00022884"/>
    </source>
</evidence>
<dbReference type="GO" id="GO:0003723">
    <property type="term" value="F:RNA binding"/>
    <property type="evidence" value="ECO:0007669"/>
    <property type="project" value="UniProtKB-UniRule"/>
</dbReference>
<dbReference type="SUPFAM" id="SSF54928">
    <property type="entry name" value="RNA-binding domain, RBD"/>
    <property type="match status" value="2"/>
</dbReference>
<dbReference type="InterPro" id="IPR035979">
    <property type="entry name" value="RBD_domain_sf"/>
</dbReference>
<dbReference type="AlphaFoldDB" id="A0A7S4S5H4"/>
<proteinExistence type="predicted"/>
<evidence type="ECO:0000313" key="6">
    <source>
        <dbReference type="EMBL" id="CAE4634560.1"/>
    </source>
</evidence>
<dbReference type="EMBL" id="HBNR01063806">
    <property type="protein sequence ID" value="CAE4634560.1"/>
    <property type="molecule type" value="Transcribed_RNA"/>
</dbReference>
<name>A0A7S4S5H4_9DINO</name>
<dbReference type="PANTHER" id="PTHR24012">
    <property type="entry name" value="RNA BINDING PROTEIN"/>
    <property type="match status" value="1"/>
</dbReference>
<feature type="domain" description="RRM" evidence="5">
    <location>
        <begin position="155"/>
        <end position="235"/>
    </location>
</feature>
<dbReference type="CDD" id="cd00590">
    <property type="entry name" value="RRM_SF"/>
    <property type="match status" value="2"/>
</dbReference>
<dbReference type="SMART" id="SM00360">
    <property type="entry name" value="RRM"/>
    <property type="match status" value="2"/>
</dbReference>
<dbReference type="Gene3D" id="3.30.70.330">
    <property type="match status" value="2"/>
</dbReference>
<protein>
    <recommendedName>
        <fullName evidence="5">RRM domain-containing protein</fullName>
    </recommendedName>
</protein>
<gene>
    <name evidence="6" type="ORF">AMON00008_LOCUS45034</name>
</gene>
<evidence type="ECO:0000256" key="1">
    <source>
        <dbReference type="ARBA" id="ARBA00022737"/>
    </source>
</evidence>
<keyword evidence="1" id="KW-0677">Repeat</keyword>
<evidence type="ECO:0000259" key="5">
    <source>
        <dbReference type="PROSITE" id="PS50102"/>
    </source>
</evidence>
<reference evidence="6" key="1">
    <citation type="submission" date="2021-01" db="EMBL/GenBank/DDBJ databases">
        <authorList>
            <person name="Corre E."/>
            <person name="Pelletier E."/>
            <person name="Niang G."/>
            <person name="Scheremetjew M."/>
            <person name="Finn R."/>
            <person name="Kale V."/>
            <person name="Holt S."/>
            <person name="Cochrane G."/>
            <person name="Meng A."/>
            <person name="Brown T."/>
            <person name="Cohen L."/>
        </authorList>
    </citation>
    <scope>NUCLEOTIDE SEQUENCE</scope>
    <source>
        <strain evidence="6">CCMP3105</strain>
    </source>
</reference>
<accession>A0A7S4S5H4</accession>
<feature type="domain" description="RRM" evidence="5">
    <location>
        <begin position="9"/>
        <end position="86"/>
    </location>
</feature>
<keyword evidence="2 3" id="KW-0694">RNA-binding</keyword>
<sequence>MAATADRPDHVFATDLPADITEELLQAVFGQYGTVLWCKLFKGMGKTAALIQLSTADEAAFLVENMNGAILSDQLPGPVTLCYSERGGKKKSGFGKGSGGGGGFMARPSPYGPGAPRSAGAPRSTGGGPGTIEGVKKELETEGLIPGGKWSNDTGALHVGGLPADTTDVDLYEIFSPFGALATRGVKAMTKPDGSCTGVAFVNYLDPDAAQAAIVVLNGREIKDGSTVHVKQKRQ</sequence>
<organism evidence="6">
    <name type="scientific">Alexandrium monilatum</name>
    <dbReference type="NCBI Taxonomy" id="311494"/>
    <lineage>
        <taxon>Eukaryota</taxon>
        <taxon>Sar</taxon>
        <taxon>Alveolata</taxon>
        <taxon>Dinophyceae</taxon>
        <taxon>Gonyaulacales</taxon>
        <taxon>Pyrocystaceae</taxon>
        <taxon>Alexandrium</taxon>
    </lineage>
</organism>
<feature type="region of interest" description="Disordered" evidence="4">
    <location>
        <begin position="93"/>
        <end position="134"/>
    </location>
</feature>
<feature type="compositionally biased region" description="Gly residues" evidence="4">
    <location>
        <begin position="94"/>
        <end position="104"/>
    </location>
</feature>
<dbReference type="InterPro" id="IPR000504">
    <property type="entry name" value="RRM_dom"/>
</dbReference>
<dbReference type="PROSITE" id="PS50102">
    <property type="entry name" value="RRM"/>
    <property type="match status" value="2"/>
</dbReference>
<evidence type="ECO:0000256" key="4">
    <source>
        <dbReference type="SAM" id="MobiDB-lite"/>
    </source>
</evidence>